<name>F0WZ16_9STRA</name>
<evidence type="ECO:0000313" key="1">
    <source>
        <dbReference type="EMBL" id="CCA26731.1"/>
    </source>
</evidence>
<dbReference type="InterPro" id="IPR016024">
    <property type="entry name" value="ARM-type_fold"/>
</dbReference>
<organism evidence="1">
    <name type="scientific">Albugo laibachii Nc14</name>
    <dbReference type="NCBI Taxonomy" id="890382"/>
    <lineage>
        <taxon>Eukaryota</taxon>
        <taxon>Sar</taxon>
        <taxon>Stramenopiles</taxon>
        <taxon>Oomycota</taxon>
        <taxon>Peronosporomycetes</taxon>
        <taxon>Albuginales</taxon>
        <taxon>Albuginaceae</taxon>
        <taxon>Albugo</taxon>
    </lineage>
</organism>
<dbReference type="SUPFAM" id="SSF48371">
    <property type="entry name" value="ARM repeat"/>
    <property type="match status" value="1"/>
</dbReference>
<reference evidence="1" key="2">
    <citation type="submission" date="2011-02" db="EMBL/GenBank/DDBJ databases">
        <authorList>
            <person name="MacLean D."/>
        </authorList>
    </citation>
    <scope>NUCLEOTIDE SEQUENCE</scope>
</reference>
<dbReference type="EMBL" id="FR824450">
    <property type="protein sequence ID" value="CCA26731.1"/>
    <property type="molecule type" value="Genomic_DNA"/>
</dbReference>
<dbReference type="HOGENOM" id="CLU_445110_0_0_1"/>
<reference evidence="1" key="1">
    <citation type="journal article" date="2011" name="PLoS Biol.">
        <title>Gene gain and loss during evolution of obligate parasitism in the white rust pathogen of Arabidopsis thaliana.</title>
        <authorList>
            <person name="Kemen E."/>
            <person name="Gardiner A."/>
            <person name="Schultz-Larsen T."/>
            <person name="Kemen A.C."/>
            <person name="Balmuth A.L."/>
            <person name="Robert-Seilaniantz A."/>
            <person name="Bailey K."/>
            <person name="Holub E."/>
            <person name="Studholme D.J."/>
            <person name="Maclean D."/>
            <person name="Jones J.D."/>
        </authorList>
    </citation>
    <scope>NUCLEOTIDE SEQUENCE</scope>
</reference>
<accession>F0WZ16</accession>
<proteinExistence type="predicted"/>
<gene>
    <name evidence="1" type="primary">AlNc14C407G11425</name>
    <name evidence="1" type="ORF">ALNC14_128750</name>
</gene>
<sequence>MRQQHIRPQEAESQALMRDLIDQFEKLEDPDCQQAVFNALSRSVHTFDHTIAHTFFGLIERSKSDRRISTQRLHVLLLAELCKTHANVAGRLSTRIMTYVFQCLYQQKEELTRACVLLVSYLVLYTPTSIRCKLKTTDEKLQFQANWLLTLFNKFVNSTNTLNEHAIQCVCAVILPVNIYTKALDENAFSAHGIRLARCLSMIIASQTAGSRWKDKATYLDRLASICSLEAVVRLAKKLSILELTSQVIEYIPVILQMVQGVLCHSPRKEWKVRMHCLKLARLLVTIQRETQSVTSATQVELDELRVVVVSSRQDSVAFVREEASETIAIIDSWKEGALEEQERKNAVQVSLQMTRDTQLPHKNLRVLKSDSDPNYQYRSKGVAWCQNTSNSRPEDIHCAVFEECCEGDEAFPELECQNASDTMSTPEQENCDLDLTFEKKERDPNSCTLQKNDIHTVSDRDIDGNCDAFTARMWSVEQIALMEAYGKEDLELAFRLVLLEENTILLQRLLYHLTRVVHPLSMAISIITPITGNALCVALLEILCKKSRTKDYWLIFLYLVEFIANRKAFQYLLNHVRRGVRKRLWRISMETSKEALEAIRLLDLWEEAMAPTK</sequence>
<dbReference type="AlphaFoldDB" id="F0WZ16"/>
<protein>
    <submittedName>
        <fullName evidence="1">AlNc14C407G11425 protein</fullName>
    </submittedName>
</protein>